<dbReference type="SUPFAM" id="SSF55781">
    <property type="entry name" value="GAF domain-like"/>
    <property type="match status" value="1"/>
</dbReference>
<proteinExistence type="predicted"/>
<evidence type="ECO:0000256" key="3">
    <source>
        <dbReference type="ARBA" id="ARBA00023015"/>
    </source>
</evidence>
<dbReference type="GO" id="GO:0016301">
    <property type="term" value="F:kinase activity"/>
    <property type="evidence" value="ECO:0007669"/>
    <property type="project" value="UniProtKB-KW"/>
</dbReference>
<dbReference type="InterPro" id="IPR029016">
    <property type="entry name" value="GAF-like_dom_sf"/>
</dbReference>
<dbReference type="InterPro" id="IPR005561">
    <property type="entry name" value="ANTAR"/>
</dbReference>
<dbReference type="GO" id="GO:0003723">
    <property type="term" value="F:RNA binding"/>
    <property type="evidence" value="ECO:0007669"/>
    <property type="project" value="InterPro"/>
</dbReference>
<dbReference type="Pfam" id="PF08448">
    <property type="entry name" value="PAS_4"/>
    <property type="match status" value="1"/>
</dbReference>
<dbReference type="OrthoDB" id="3688893at2"/>
<sequence length="439" mass="46411">MSPGERDVAGTPQSVDEVVAQLAALDIRHEELQVVSEELRAQQEQVTELLQQHEAELRWRSHLAAVVPLGLALTDGNGKLLEVNPALAQSVGVGFSRLLGKPLSVYLAPEDAPAFRKALRSLTGPPAAEQRLTVTLHPRGGTRRCAELFGFTEVSGPLPSAARVQWVLAPWDEARDQDATAGLPRTGPASPGPQESGAAAPADVVGLAASFVEMSALPVEEPDRQRLLSRMATLVRSAVPGADWVSITLGSPLEPQRVGSDSAEAQDFDGRQLRVQEGPCWQAYATGLEVVTGDVTTDERWPQLRALGGPTAVRSVLAIPISDGGQGAAVVNVYAGRRDAFGPANRRIGELAAAAVTGVLQNVAERESLRSLASNLETALTSRAVIDQAKGVLMHRIGVDADEAFARLVTLSSRLNVKLRDLARLVAEGDVELIIAAGG</sequence>
<dbReference type="SUPFAM" id="SSF55785">
    <property type="entry name" value="PYP-like sensor domain (PAS domain)"/>
    <property type="match status" value="1"/>
</dbReference>
<dbReference type="InterPro" id="IPR003018">
    <property type="entry name" value="GAF"/>
</dbReference>
<keyword evidence="4" id="KW-0804">Transcription</keyword>
<protein>
    <submittedName>
        <fullName evidence="9">PAS domain S-box-containing protein</fullName>
    </submittedName>
</protein>
<dbReference type="CDD" id="cd00130">
    <property type="entry name" value="PAS"/>
    <property type="match status" value="1"/>
</dbReference>
<keyword evidence="10" id="KW-1185">Reference proteome</keyword>
<dbReference type="InterPro" id="IPR013656">
    <property type="entry name" value="PAS_4"/>
</dbReference>
<evidence type="ECO:0000256" key="5">
    <source>
        <dbReference type="SAM" id="Coils"/>
    </source>
</evidence>
<dbReference type="Gene3D" id="3.30.450.20">
    <property type="entry name" value="PAS domain"/>
    <property type="match status" value="1"/>
</dbReference>
<evidence type="ECO:0000259" key="7">
    <source>
        <dbReference type="PROSITE" id="PS50112"/>
    </source>
</evidence>
<gene>
    <name evidence="9" type="ORF">SAMN05660464_2517</name>
</gene>
<keyword evidence="2" id="KW-0418">Kinase</keyword>
<keyword evidence="5" id="KW-0175">Coiled coil</keyword>
<feature type="domain" description="ANTAR" evidence="8">
    <location>
        <begin position="366"/>
        <end position="427"/>
    </location>
</feature>
<dbReference type="InterPro" id="IPR035965">
    <property type="entry name" value="PAS-like_dom_sf"/>
</dbReference>
<dbReference type="AlphaFoldDB" id="A0A1I5NHL3"/>
<dbReference type="SMART" id="SM00065">
    <property type="entry name" value="GAF"/>
    <property type="match status" value="1"/>
</dbReference>
<evidence type="ECO:0000313" key="9">
    <source>
        <dbReference type="EMBL" id="SFP21264.1"/>
    </source>
</evidence>
<accession>A0A1I5NHL3</accession>
<reference evidence="10" key="1">
    <citation type="submission" date="2016-10" db="EMBL/GenBank/DDBJ databases">
        <authorList>
            <person name="Varghese N."/>
            <person name="Submissions S."/>
        </authorList>
    </citation>
    <scope>NUCLEOTIDE SEQUENCE [LARGE SCALE GENOMIC DNA]</scope>
    <source>
        <strain evidence="10">DSM 44208</strain>
    </source>
</reference>
<dbReference type="EMBL" id="FOWQ01000003">
    <property type="protein sequence ID" value="SFP21264.1"/>
    <property type="molecule type" value="Genomic_DNA"/>
</dbReference>
<dbReference type="SMART" id="SM01012">
    <property type="entry name" value="ANTAR"/>
    <property type="match status" value="1"/>
</dbReference>
<evidence type="ECO:0000256" key="1">
    <source>
        <dbReference type="ARBA" id="ARBA00022679"/>
    </source>
</evidence>
<evidence type="ECO:0000256" key="6">
    <source>
        <dbReference type="SAM" id="MobiDB-lite"/>
    </source>
</evidence>
<dbReference type="Gene3D" id="3.30.450.40">
    <property type="match status" value="1"/>
</dbReference>
<dbReference type="InterPro" id="IPR036388">
    <property type="entry name" value="WH-like_DNA-bd_sf"/>
</dbReference>
<feature type="coiled-coil region" evidence="5">
    <location>
        <begin position="22"/>
        <end position="56"/>
    </location>
</feature>
<name>A0A1I5NHL3_9ACTN</name>
<dbReference type="STRING" id="1523247.SAMN05660464_2517"/>
<dbReference type="Gene3D" id="1.10.10.10">
    <property type="entry name" value="Winged helix-like DNA-binding domain superfamily/Winged helix DNA-binding domain"/>
    <property type="match status" value="1"/>
</dbReference>
<dbReference type="InterPro" id="IPR000014">
    <property type="entry name" value="PAS"/>
</dbReference>
<dbReference type="Pfam" id="PF03861">
    <property type="entry name" value="ANTAR"/>
    <property type="match status" value="1"/>
</dbReference>
<keyword evidence="3" id="KW-0805">Transcription regulation</keyword>
<dbReference type="RefSeq" id="WP_091109340.1">
    <property type="nucleotide sequence ID" value="NZ_FOWQ01000003.1"/>
</dbReference>
<evidence type="ECO:0000256" key="4">
    <source>
        <dbReference type="ARBA" id="ARBA00023163"/>
    </source>
</evidence>
<feature type="region of interest" description="Disordered" evidence="6">
    <location>
        <begin position="178"/>
        <end position="200"/>
    </location>
</feature>
<dbReference type="Pfam" id="PF13185">
    <property type="entry name" value="GAF_2"/>
    <property type="match status" value="1"/>
</dbReference>
<keyword evidence="1" id="KW-0808">Transferase</keyword>
<evidence type="ECO:0000256" key="2">
    <source>
        <dbReference type="ARBA" id="ARBA00022777"/>
    </source>
</evidence>
<dbReference type="Proteomes" id="UP000198857">
    <property type="component" value="Unassembled WGS sequence"/>
</dbReference>
<organism evidence="9 10">
    <name type="scientific">Geodermatophilus dictyosporus</name>
    <dbReference type="NCBI Taxonomy" id="1523247"/>
    <lineage>
        <taxon>Bacteria</taxon>
        <taxon>Bacillati</taxon>
        <taxon>Actinomycetota</taxon>
        <taxon>Actinomycetes</taxon>
        <taxon>Geodermatophilales</taxon>
        <taxon>Geodermatophilaceae</taxon>
        <taxon>Geodermatophilus</taxon>
    </lineage>
</organism>
<feature type="domain" description="PAS" evidence="7">
    <location>
        <begin position="71"/>
        <end position="120"/>
    </location>
</feature>
<evidence type="ECO:0000313" key="10">
    <source>
        <dbReference type="Proteomes" id="UP000198857"/>
    </source>
</evidence>
<dbReference type="PROSITE" id="PS50921">
    <property type="entry name" value="ANTAR"/>
    <property type="match status" value="1"/>
</dbReference>
<dbReference type="InterPro" id="IPR011006">
    <property type="entry name" value="CheY-like_superfamily"/>
</dbReference>
<evidence type="ECO:0000259" key="8">
    <source>
        <dbReference type="PROSITE" id="PS50921"/>
    </source>
</evidence>
<dbReference type="PROSITE" id="PS50112">
    <property type="entry name" value="PAS"/>
    <property type="match status" value="1"/>
</dbReference>
<dbReference type="SMART" id="SM00091">
    <property type="entry name" value="PAS"/>
    <property type="match status" value="1"/>
</dbReference>
<dbReference type="SUPFAM" id="SSF52172">
    <property type="entry name" value="CheY-like"/>
    <property type="match status" value="1"/>
</dbReference>